<dbReference type="InterPro" id="IPR013128">
    <property type="entry name" value="Peptidase_C1A"/>
</dbReference>
<comment type="similarity">
    <text evidence="1">Belongs to the peptidase C1 family.</text>
</comment>
<dbReference type="Gene3D" id="3.90.70.10">
    <property type="entry name" value="Cysteine proteinases"/>
    <property type="match status" value="1"/>
</dbReference>
<evidence type="ECO:0000256" key="2">
    <source>
        <dbReference type="ARBA" id="ARBA00022670"/>
    </source>
</evidence>
<dbReference type="SUPFAM" id="SSF54001">
    <property type="entry name" value="Cysteine proteinases"/>
    <property type="match status" value="1"/>
</dbReference>
<dbReference type="PANTHER" id="PTHR12411">
    <property type="entry name" value="CYSTEINE PROTEASE FAMILY C1-RELATED"/>
    <property type="match status" value="1"/>
</dbReference>
<feature type="domain" description="Cathepsin propeptide inhibitor" evidence="9">
    <location>
        <begin position="59"/>
        <end position="116"/>
    </location>
</feature>
<dbReference type="InterPro" id="IPR000169">
    <property type="entry name" value="Pept_cys_AS"/>
</dbReference>
<keyword evidence="2" id="KW-0645">Protease</keyword>
<dbReference type="PROSITE" id="PS00139">
    <property type="entry name" value="THIOL_PROTEASE_CYS"/>
    <property type="match status" value="1"/>
</dbReference>
<dbReference type="Pfam" id="PF08246">
    <property type="entry name" value="Inhibitor_I29"/>
    <property type="match status" value="1"/>
</dbReference>
<gene>
    <name evidence="11" type="primary">LOC111138065</name>
</gene>
<evidence type="ECO:0000256" key="5">
    <source>
        <dbReference type="ARBA" id="ARBA00023145"/>
    </source>
</evidence>
<evidence type="ECO:0000259" key="9">
    <source>
        <dbReference type="SMART" id="SM00848"/>
    </source>
</evidence>
<dbReference type="Pfam" id="PF00112">
    <property type="entry name" value="Peptidase_C1"/>
    <property type="match status" value="1"/>
</dbReference>
<dbReference type="GeneID" id="111138065"/>
<dbReference type="InterPro" id="IPR013201">
    <property type="entry name" value="Prot_inhib_I29"/>
</dbReference>
<keyword evidence="7" id="KW-1133">Transmembrane helix</keyword>
<keyword evidence="3" id="KW-0378">Hydrolase</keyword>
<dbReference type="InterPro" id="IPR039417">
    <property type="entry name" value="Peptidase_C1A_papain-like"/>
</dbReference>
<evidence type="ECO:0000259" key="8">
    <source>
        <dbReference type="SMART" id="SM00645"/>
    </source>
</evidence>
<dbReference type="SMART" id="SM00848">
    <property type="entry name" value="Inhibitor_I29"/>
    <property type="match status" value="1"/>
</dbReference>
<keyword evidence="7" id="KW-0472">Membrane</keyword>
<evidence type="ECO:0000256" key="4">
    <source>
        <dbReference type="ARBA" id="ARBA00022807"/>
    </source>
</evidence>
<dbReference type="AlphaFoldDB" id="A0A8B8EZY0"/>
<dbReference type="RefSeq" id="XP_022345564.1">
    <property type="nucleotide sequence ID" value="XM_022489856.1"/>
</dbReference>
<evidence type="ECO:0000313" key="11">
    <source>
        <dbReference type="RefSeq" id="XP_022345564.1"/>
    </source>
</evidence>
<dbReference type="PROSITE" id="PS00639">
    <property type="entry name" value="THIOL_PROTEASE_HIS"/>
    <property type="match status" value="1"/>
</dbReference>
<dbReference type="OrthoDB" id="65740at2759"/>
<sequence length="405" mass="45380">MKFSYHRTAISIARKEHLPQCFPRMTFRILIFVLVGAFIYPLTRCEKYPEDKGSAFQLFQHWKREHNKVYRNHVIESGKFKVFQENLKLINDLNVKFQGKTTFGLNHLADMSPREFSSTVLMPKRRAPVFEKERYVRSSLSGALPDSFDWTNQSKVTAVKDQGAAGSCWAFSAIGNIEGQWAMMGKPLTNFSVEQIVDCDGMEDVPKGEADCGVFGGWPFLAYQYVMKAGGLETWEDYWYCSGLGGAPGTCEVCPAPGYNTTLCGPPIPYCNMSQSCVTKLDVNKFHPGLKVASWKAIDQNETSIAEQLIKLGPLSVALNAELLQFYHHGIFDPPTFVCDPKNLDHAVLLVGYGSEKSIFGTKDYWKIKNSWGPKWGEKGYFRILRGQGKCGINTAVTSAVLAPN</sequence>
<dbReference type="InterPro" id="IPR025660">
    <property type="entry name" value="Pept_his_AS"/>
</dbReference>
<evidence type="ECO:0000256" key="6">
    <source>
        <dbReference type="ARBA" id="ARBA00023157"/>
    </source>
</evidence>
<dbReference type="InterPro" id="IPR038765">
    <property type="entry name" value="Papain-like_cys_pep_sf"/>
</dbReference>
<name>A0A8B8EZY0_CRAVI</name>
<evidence type="ECO:0000256" key="7">
    <source>
        <dbReference type="SAM" id="Phobius"/>
    </source>
</evidence>
<dbReference type="GO" id="GO:0006508">
    <property type="term" value="P:proteolysis"/>
    <property type="evidence" value="ECO:0007669"/>
    <property type="project" value="UniProtKB-KW"/>
</dbReference>
<keyword evidence="4" id="KW-0788">Thiol protease</keyword>
<keyword evidence="5" id="KW-0865">Zymogen</keyword>
<dbReference type="PRINTS" id="PR00705">
    <property type="entry name" value="PAPAIN"/>
</dbReference>
<dbReference type="SMART" id="SM00645">
    <property type="entry name" value="Pept_C1"/>
    <property type="match status" value="1"/>
</dbReference>
<dbReference type="GO" id="GO:0008234">
    <property type="term" value="F:cysteine-type peptidase activity"/>
    <property type="evidence" value="ECO:0007669"/>
    <property type="project" value="UniProtKB-KW"/>
</dbReference>
<reference evidence="11" key="1">
    <citation type="submission" date="2025-08" db="UniProtKB">
        <authorList>
            <consortium name="RefSeq"/>
        </authorList>
    </citation>
    <scope>IDENTIFICATION</scope>
    <source>
        <tissue evidence="11">Whole sample</tissue>
    </source>
</reference>
<feature type="transmembrane region" description="Helical" evidence="7">
    <location>
        <begin position="21"/>
        <end position="42"/>
    </location>
</feature>
<protein>
    <submittedName>
        <fullName evidence="11">Cathepsin L-like isoform X1</fullName>
    </submittedName>
</protein>
<proteinExistence type="inferred from homology"/>
<evidence type="ECO:0000313" key="10">
    <source>
        <dbReference type="Proteomes" id="UP000694844"/>
    </source>
</evidence>
<dbReference type="Proteomes" id="UP000694844">
    <property type="component" value="Chromosome 5"/>
</dbReference>
<dbReference type="KEGG" id="cvn:111138065"/>
<dbReference type="InterPro" id="IPR000668">
    <property type="entry name" value="Peptidase_C1A_C"/>
</dbReference>
<accession>A0A8B8EZY0</accession>
<feature type="domain" description="Peptidase C1A papain C-terminal" evidence="8">
    <location>
        <begin position="144"/>
        <end position="401"/>
    </location>
</feature>
<organism evidence="10 11">
    <name type="scientific">Crassostrea virginica</name>
    <name type="common">Eastern oyster</name>
    <dbReference type="NCBI Taxonomy" id="6565"/>
    <lineage>
        <taxon>Eukaryota</taxon>
        <taxon>Metazoa</taxon>
        <taxon>Spiralia</taxon>
        <taxon>Lophotrochozoa</taxon>
        <taxon>Mollusca</taxon>
        <taxon>Bivalvia</taxon>
        <taxon>Autobranchia</taxon>
        <taxon>Pteriomorphia</taxon>
        <taxon>Ostreida</taxon>
        <taxon>Ostreoidea</taxon>
        <taxon>Ostreidae</taxon>
        <taxon>Crassostrea</taxon>
    </lineage>
</organism>
<evidence type="ECO:0000256" key="3">
    <source>
        <dbReference type="ARBA" id="ARBA00022801"/>
    </source>
</evidence>
<dbReference type="CDD" id="cd02248">
    <property type="entry name" value="Peptidase_C1A"/>
    <property type="match status" value="1"/>
</dbReference>
<keyword evidence="10" id="KW-1185">Reference proteome</keyword>
<evidence type="ECO:0000256" key="1">
    <source>
        <dbReference type="ARBA" id="ARBA00008455"/>
    </source>
</evidence>
<keyword evidence="7" id="KW-0812">Transmembrane</keyword>
<keyword evidence="6" id="KW-1015">Disulfide bond</keyword>